<evidence type="ECO:0000256" key="3">
    <source>
        <dbReference type="ARBA" id="ARBA00022553"/>
    </source>
</evidence>
<evidence type="ECO:0000256" key="1">
    <source>
        <dbReference type="ARBA" id="ARBA00004651"/>
    </source>
</evidence>
<keyword evidence="7 9" id="KW-1133">Transmembrane helix</keyword>
<gene>
    <name evidence="11" type="ORF">RV15_GL000620</name>
</gene>
<dbReference type="CDD" id="cd18773">
    <property type="entry name" value="PDC1_HK_sensor"/>
    <property type="match status" value="1"/>
</dbReference>
<dbReference type="CDD" id="cd06225">
    <property type="entry name" value="HAMP"/>
    <property type="match status" value="1"/>
</dbReference>
<dbReference type="Pfam" id="PF02743">
    <property type="entry name" value="dCache_1"/>
    <property type="match status" value="1"/>
</dbReference>
<evidence type="ECO:0000256" key="6">
    <source>
        <dbReference type="ARBA" id="ARBA00022777"/>
    </source>
</evidence>
<dbReference type="InterPro" id="IPR003660">
    <property type="entry name" value="HAMP_dom"/>
</dbReference>
<dbReference type="InterPro" id="IPR036890">
    <property type="entry name" value="HATPase_C_sf"/>
</dbReference>
<dbReference type="Pfam" id="PF02518">
    <property type="entry name" value="HATPase_c"/>
    <property type="match status" value="1"/>
</dbReference>
<dbReference type="GO" id="GO:0000155">
    <property type="term" value="F:phosphorelay sensor kinase activity"/>
    <property type="evidence" value="ECO:0007669"/>
    <property type="project" value="InterPro"/>
</dbReference>
<dbReference type="PANTHER" id="PTHR42713">
    <property type="entry name" value="HISTIDINE KINASE-RELATED"/>
    <property type="match status" value="1"/>
</dbReference>
<evidence type="ECO:0000259" key="10">
    <source>
        <dbReference type="PROSITE" id="PS50885"/>
    </source>
</evidence>
<keyword evidence="8 9" id="KW-0472">Membrane</keyword>
<evidence type="ECO:0000313" key="11">
    <source>
        <dbReference type="EMBL" id="OJG91534.1"/>
    </source>
</evidence>
<dbReference type="Pfam" id="PF06580">
    <property type="entry name" value="His_kinase"/>
    <property type="match status" value="1"/>
</dbReference>
<dbReference type="EMBL" id="JXLC01000013">
    <property type="protein sequence ID" value="OJG91534.1"/>
    <property type="molecule type" value="Genomic_DNA"/>
</dbReference>
<feature type="transmembrane region" description="Helical" evidence="9">
    <location>
        <begin position="6"/>
        <end position="26"/>
    </location>
</feature>
<dbReference type="Gene3D" id="3.30.450.20">
    <property type="entry name" value="PAS domain"/>
    <property type="match status" value="2"/>
</dbReference>
<organism evidence="11 12">
    <name type="scientific">Enterococcus silesiacus</name>
    <dbReference type="NCBI Taxonomy" id="332949"/>
    <lineage>
        <taxon>Bacteria</taxon>
        <taxon>Bacillati</taxon>
        <taxon>Bacillota</taxon>
        <taxon>Bacilli</taxon>
        <taxon>Lactobacillales</taxon>
        <taxon>Enterococcaceae</taxon>
        <taxon>Enterococcus</taxon>
    </lineage>
</organism>
<feature type="domain" description="HAMP" evidence="10">
    <location>
        <begin position="298"/>
        <end position="350"/>
    </location>
</feature>
<evidence type="ECO:0000256" key="9">
    <source>
        <dbReference type="SAM" id="Phobius"/>
    </source>
</evidence>
<comment type="caution">
    <text evidence="11">The sequence shown here is derived from an EMBL/GenBank/DDBJ whole genome shotgun (WGS) entry which is preliminary data.</text>
</comment>
<keyword evidence="6 11" id="KW-0418">Kinase</keyword>
<dbReference type="AlphaFoldDB" id="A0AA91JP03"/>
<dbReference type="PROSITE" id="PS50885">
    <property type="entry name" value="HAMP"/>
    <property type="match status" value="1"/>
</dbReference>
<evidence type="ECO:0000313" key="12">
    <source>
        <dbReference type="Proteomes" id="UP000183039"/>
    </source>
</evidence>
<dbReference type="GO" id="GO:0005886">
    <property type="term" value="C:plasma membrane"/>
    <property type="evidence" value="ECO:0007669"/>
    <property type="project" value="UniProtKB-SubCell"/>
</dbReference>
<evidence type="ECO:0000256" key="2">
    <source>
        <dbReference type="ARBA" id="ARBA00022475"/>
    </source>
</evidence>
<evidence type="ECO:0000256" key="4">
    <source>
        <dbReference type="ARBA" id="ARBA00022679"/>
    </source>
</evidence>
<keyword evidence="3" id="KW-0597">Phosphoprotein</keyword>
<dbReference type="Pfam" id="PF00672">
    <property type="entry name" value="HAMP"/>
    <property type="match status" value="1"/>
</dbReference>
<dbReference type="SUPFAM" id="SSF158472">
    <property type="entry name" value="HAMP domain-like"/>
    <property type="match status" value="1"/>
</dbReference>
<dbReference type="Proteomes" id="UP000183039">
    <property type="component" value="Unassembled WGS sequence"/>
</dbReference>
<keyword evidence="4" id="KW-0808">Transferase</keyword>
<dbReference type="Gene3D" id="6.10.340.10">
    <property type="match status" value="1"/>
</dbReference>
<evidence type="ECO:0000256" key="8">
    <source>
        <dbReference type="ARBA" id="ARBA00023136"/>
    </source>
</evidence>
<dbReference type="InterPro" id="IPR033479">
    <property type="entry name" value="dCache_1"/>
</dbReference>
<accession>A0AA91JP03</accession>
<protein>
    <submittedName>
        <fullName evidence="11">Sensor histidine kinase</fullName>
    </submittedName>
</protein>
<dbReference type="InterPro" id="IPR010559">
    <property type="entry name" value="Sig_transdc_His_kin_internal"/>
</dbReference>
<keyword evidence="2" id="KW-1003">Cell membrane</keyword>
<evidence type="ECO:0000256" key="7">
    <source>
        <dbReference type="ARBA" id="ARBA00022989"/>
    </source>
</evidence>
<dbReference type="Gene3D" id="3.30.565.10">
    <property type="entry name" value="Histidine kinase-like ATPase, C-terminal domain"/>
    <property type="match status" value="1"/>
</dbReference>
<dbReference type="SMART" id="SM00304">
    <property type="entry name" value="HAMP"/>
    <property type="match status" value="1"/>
</dbReference>
<dbReference type="PANTHER" id="PTHR42713:SF2">
    <property type="entry name" value="TWO-COMPONENT SENSOR KINASE YESM"/>
    <property type="match status" value="1"/>
</dbReference>
<evidence type="ECO:0000256" key="5">
    <source>
        <dbReference type="ARBA" id="ARBA00022692"/>
    </source>
</evidence>
<feature type="transmembrane region" description="Helical" evidence="9">
    <location>
        <begin position="278"/>
        <end position="297"/>
    </location>
</feature>
<reference evidence="11 12" key="1">
    <citation type="submission" date="2014-12" db="EMBL/GenBank/DDBJ databases">
        <title>Draft genome sequences of 29 type strains of Enterococci.</title>
        <authorList>
            <person name="Zhong Z."/>
            <person name="Sun Z."/>
            <person name="Liu W."/>
            <person name="Zhang W."/>
            <person name="Zhang H."/>
        </authorList>
    </citation>
    <scope>NUCLEOTIDE SEQUENCE [LARGE SCALE GENOMIC DNA]</scope>
    <source>
        <strain evidence="11 12">DSM 22801</strain>
    </source>
</reference>
<dbReference type="SUPFAM" id="SSF55874">
    <property type="entry name" value="ATPase domain of HSP90 chaperone/DNA topoisomerase II/histidine kinase"/>
    <property type="match status" value="1"/>
</dbReference>
<keyword evidence="5 9" id="KW-0812">Transmembrane</keyword>
<name>A0AA91JP03_9ENTE</name>
<sequence>MQISNYFFLTMLILLVYYGLSTTYNTSAIMLSKAQKDTINILERSSDYVNDYIKRLKQTATAITISSDIQRFIDTDSPENRAQALNMLTNMLGTDDSFMSAMLLTKDGRFVSNEEAEEVLKSKNILAEKWKQQEIKMDGVTTLTSIRKQTVAGRKEGWIISLTKEIVADDGQKKGVIRLDIDSKEIENYLSHLNIGKKGYVFIIDPQEELVYYPKLPTLSDQDAQKQIQLDSKRKNGYDAKAQQFIYHQSIVEANWQLVGIASLEELAMISSNMWWKMLLVAGVMFFVVFIGSLFVIRGLTKPIRTLEYSMKHVVSGLSDATVIESGSDEVRSLARSFNVMLTQMEQLVSEVKAKEQAIHNYEIQTLASQINPHFLYNTLDTIIWMAEFNDSQKVVDTTKSLANFFRLSLNQGNEMIRLKNEIEHVRQYLFIQKQRYGEQLTYEIIEDPQLFDYQLPKLVIQPIVENAIYHGIKEIDRQGLITIRTRADDTSLYIEVCDNGKGYQLAEKQKHICTRLGGIGLSNIDERLHLQYGSDYQMKISTKVDQYTRVVLKLPRY</sequence>
<dbReference type="InterPro" id="IPR003594">
    <property type="entry name" value="HATPase_dom"/>
</dbReference>
<dbReference type="InterPro" id="IPR051552">
    <property type="entry name" value="HptR"/>
</dbReference>
<comment type="subcellular location">
    <subcellularLocation>
        <location evidence="1">Cell membrane</location>
        <topology evidence="1">Multi-pass membrane protein</topology>
    </subcellularLocation>
</comment>
<proteinExistence type="predicted"/>